<dbReference type="GO" id="GO:0047443">
    <property type="term" value="F:4-hydroxy-4-methyl-2-oxoglutarate aldolase activity"/>
    <property type="evidence" value="ECO:0007669"/>
    <property type="project" value="TreeGrafter"/>
</dbReference>
<dbReference type="Gene3D" id="3.50.30.40">
    <property type="entry name" value="Ribonuclease E inhibitor RraA/RraA-like"/>
    <property type="match status" value="1"/>
</dbReference>
<keyword evidence="1" id="KW-0460">Magnesium</keyword>
<dbReference type="OrthoDB" id="1476984at2759"/>
<dbReference type="AlphaFoldDB" id="A0A0L0UT77"/>
<organism evidence="2 3">
    <name type="scientific">Puccinia striiformis f. sp. tritici PST-78</name>
    <dbReference type="NCBI Taxonomy" id="1165861"/>
    <lineage>
        <taxon>Eukaryota</taxon>
        <taxon>Fungi</taxon>
        <taxon>Dikarya</taxon>
        <taxon>Basidiomycota</taxon>
        <taxon>Pucciniomycotina</taxon>
        <taxon>Pucciniomycetes</taxon>
        <taxon>Pucciniales</taxon>
        <taxon>Pucciniaceae</taxon>
        <taxon>Puccinia</taxon>
    </lineage>
</organism>
<feature type="binding site" evidence="1">
    <location>
        <position position="127"/>
    </location>
    <ligand>
        <name>Mg(2+)</name>
        <dbReference type="ChEBI" id="CHEBI:18420"/>
    </ligand>
</feature>
<dbReference type="GO" id="GO:0046872">
    <property type="term" value="F:metal ion binding"/>
    <property type="evidence" value="ECO:0007669"/>
    <property type="project" value="UniProtKB-KW"/>
</dbReference>
<dbReference type="GO" id="GO:0008948">
    <property type="term" value="F:oxaloacetate decarboxylase activity"/>
    <property type="evidence" value="ECO:0007669"/>
    <property type="project" value="TreeGrafter"/>
</dbReference>
<name>A0A0L0UT77_9BASI</name>
<dbReference type="SUPFAM" id="SSF89562">
    <property type="entry name" value="RraA-like"/>
    <property type="match status" value="1"/>
</dbReference>
<gene>
    <name evidence="2" type="ORF">PSTG_16303</name>
</gene>
<accession>A0A0L0UT77</accession>
<dbReference type="Proteomes" id="UP000054564">
    <property type="component" value="Unassembled WGS sequence"/>
</dbReference>
<dbReference type="PANTHER" id="PTHR33254:SF4">
    <property type="entry name" value="4-HYDROXY-4-METHYL-2-OXOGLUTARATE ALDOLASE 3-RELATED"/>
    <property type="match status" value="1"/>
</dbReference>
<feature type="binding site" evidence="1">
    <location>
        <position position="126"/>
    </location>
    <ligand>
        <name>substrate</name>
    </ligand>
</feature>
<protein>
    <recommendedName>
        <fullName evidence="4">RraA-like protein</fullName>
    </recommendedName>
</protein>
<comment type="caution">
    <text evidence="2">The sequence shown here is derived from an EMBL/GenBank/DDBJ whole genome shotgun (WGS) entry which is preliminary data.</text>
</comment>
<feature type="binding site" evidence="1">
    <location>
        <begin position="104"/>
        <end position="107"/>
    </location>
    <ligand>
        <name>substrate</name>
    </ligand>
</feature>
<sequence length="245" mass="26391">MSNPGMVSHETIQQISRFSSCDIADALVKLNHPSGGYLPDINLQTGSRTGSGSEKLCGEAFTVEMVSATDTESPRLSQHYVDAGEKDTIMVISSPANSKSAVWGGLMTARAKLKGIKGVVIDGRCRDLAEHRAADYLVFARGHSVLGQSTFTRPSRIQVPITITPVYDNLPCSDTGKLNPNFPSTTVNPHDIILGDEDGVVVIPLGEIDEVIRICTKNVQVDQSCLEYLNAGHSIADTFSKFRGK</sequence>
<dbReference type="STRING" id="1165861.A0A0L0UT77"/>
<keyword evidence="1" id="KW-0479">Metal-binding</keyword>
<dbReference type="CDD" id="cd16841">
    <property type="entry name" value="RraA_family"/>
    <property type="match status" value="1"/>
</dbReference>
<evidence type="ECO:0000313" key="3">
    <source>
        <dbReference type="Proteomes" id="UP000054564"/>
    </source>
</evidence>
<dbReference type="InterPro" id="IPR005493">
    <property type="entry name" value="RraA/RraA-like"/>
</dbReference>
<reference evidence="3" key="1">
    <citation type="submission" date="2014-03" db="EMBL/GenBank/DDBJ databases">
        <title>The Genome Sequence of Puccinia striiformis f. sp. tritici PST-78.</title>
        <authorList>
            <consortium name="The Broad Institute Genome Sequencing Platform"/>
            <person name="Cuomo C."/>
            <person name="Hulbert S."/>
            <person name="Chen X."/>
            <person name="Walker B."/>
            <person name="Young S.K."/>
            <person name="Zeng Q."/>
            <person name="Gargeya S."/>
            <person name="Fitzgerald M."/>
            <person name="Haas B."/>
            <person name="Abouelleil A."/>
            <person name="Alvarado L."/>
            <person name="Arachchi H.M."/>
            <person name="Berlin A.M."/>
            <person name="Chapman S.B."/>
            <person name="Goldberg J."/>
            <person name="Griggs A."/>
            <person name="Gujja S."/>
            <person name="Hansen M."/>
            <person name="Howarth C."/>
            <person name="Imamovic A."/>
            <person name="Larimer J."/>
            <person name="McCowan C."/>
            <person name="Montmayeur A."/>
            <person name="Murphy C."/>
            <person name="Neiman D."/>
            <person name="Pearson M."/>
            <person name="Priest M."/>
            <person name="Roberts A."/>
            <person name="Saif S."/>
            <person name="Shea T."/>
            <person name="Sisk P."/>
            <person name="Sykes S."/>
            <person name="Wortman J."/>
            <person name="Nusbaum C."/>
            <person name="Birren B."/>
        </authorList>
    </citation>
    <scope>NUCLEOTIDE SEQUENCE [LARGE SCALE GENOMIC DNA]</scope>
    <source>
        <strain evidence="3">race PST-78</strain>
    </source>
</reference>
<dbReference type="InterPro" id="IPR036704">
    <property type="entry name" value="RraA/RraA-like_sf"/>
</dbReference>
<dbReference type="Pfam" id="PF03737">
    <property type="entry name" value="RraA-like"/>
    <property type="match status" value="1"/>
</dbReference>
<evidence type="ECO:0000313" key="2">
    <source>
        <dbReference type="EMBL" id="KNE90262.1"/>
    </source>
</evidence>
<comment type="cofactor">
    <cofactor evidence="1">
        <name>Mg(2+)</name>
        <dbReference type="ChEBI" id="CHEBI:18420"/>
    </cofactor>
</comment>
<proteinExistence type="predicted"/>
<dbReference type="EMBL" id="AJIL01000267">
    <property type="protein sequence ID" value="KNE90262.1"/>
    <property type="molecule type" value="Genomic_DNA"/>
</dbReference>
<dbReference type="PANTHER" id="PTHR33254">
    <property type="entry name" value="4-HYDROXY-4-METHYL-2-OXOGLUTARATE ALDOLASE 3-RELATED"/>
    <property type="match status" value="1"/>
</dbReference>
<evidence type="ECO:0000256" key="1">
    <source>
        <dbReference type="PIRSR" id="PIRSR605493-1"/>
    </source>
</evidence>
<keyword evidence="3" id="KW-1185">Reference proteome</keyword>
<evidence type="ECO:0008006" key="4">
    <source>
        <dbReference type="Google" id="ProtNLM"/>
    </source>
</evidence>